<dbReference type="Gene3D" id="3.30.559.10">
    <property type="entry name" value="Chloramphenicol acetyltransferase-like domain"/>
    <property type="match status" value="1"/>
</dbReference>
<dbReference type="SUPFAM" id="SSF52777">
    <property type="entry name" value="CoA-dependent acyltransferases"/>
    <property type="match status" value="1"/>
</dbReference>
<dbReference type="InterPro" id="IPR001242">
    <property type="entry name" value="Condensation_dom"/>
</dbReference>
<proteinExistence type="predicted"/>
<dbReference type="GO" id="GO:0003824">
    <property type="term" value="F:catalytic activity"/>
    <property type="evidence" value="ECO:0007669"/>
    <property type="project" value="InterPro"/>
</dbReference>
<protein>
    <recommendedName>
        <fullName evidence="1">Condensation domain-containing protein</fullName>
    </recommendedName>
</protein>
<evidence type="ECO:0000259" key="1">
    <source>
        <dbReference type="Pfam" id="PF00668"/>
    </source>
</evidence>
<feature type="domain" description="Condensation" evidence="1">
    <location>
        <begin position="21"/>
        <end position="79"/>
    </location>
</feature>
<accession>A0A6G3X6W0</accession>
<comment type="caution">
    <text evidence="2">The sequence shown here is derived from an EMBL/GenBank/DDBJ whole genome shotgun (WGS) entry which is preliminary data.</text>
</comment>
<feature type="non-terminal residue" evidence="2">
    <location>
        <position position="1"/>
    </location>
</feature>
<reference evidence="2" key="1">
    <citation type="submission" date="2020-01" db="EMBL/GenBank/DDBJ databases">
        <title>Insect and environment-associated Actinomycetes.</title>
        <authorList>
            <person name="Currrie C."/>
            <person name="Chevrette M."/>
            <person name="Carlson C."/>
            <person name="Stubbendieck R."/>
            <person name="Wendt-Pienkowski E."/>
        </authorList>
    </citation>
    <scope>NUCLEOTIDE SEQUENCE</scope>
    <source>
        <strain evidence="2">SID7499</strain>
    </source>
</reference>
<dbReference type="InterPro" id="IPR023213">
    <property type="entry name" value="CAT-like_dom_sf"/>
</dbReference>
<organism evidence="2">
    <name type="scientific">Streptomyces sp. SID7499</name>
    <dbReference type="NCBI Taxonomy" id="2706086"/>
    <lineage>
        <taxon>Bacteria</taxon>
        <taxon>Bacillati</taxon>
        <taxon>Actinomycetota</taxon>
        <taxon>Actinomycetes</taxon>
        <taxon>Kitasatosporales</taxon>
        <taxon>Streptomycetaceae</taxon>
        <taxon>Streptomyces</taxon>
    </lineage>
</organism>
<dbReference type="Pfam" id="PF00668">
    <property type="entry name" value="Condensation"/>
    <property type="match status" value="1"/>
</dbReference>
<name>A0A6G3X6W0_9ACTN</name>
<dbReference type="EMBL" id="JAAGMN010004683">
    <property type="protein sequence ID" value="NEE13539.1"/>
    <property type="molecule type" value="Genomic_DNA"/>
</dbReference>
<feature type="non-terminal residue" evidence="2">
    <location>
        <position position="83"/>
    </location>
</feature>
<sequence>VLPRPVARTAPARRERRPGERIPLSFAQSRLWFLHRLDGPSATYNLFIVVRLGGELDREALRLAVGDVVTRHESLRTVYPDAD</sequence>
<dbReference type="AlphaFoldDB" id="A0A6G3X6W0"/>
<evidence type="ECO:0000313" key="2">
    <source>
        <dbReference type="EMBL" id="NEE13539.1"/>
    </source>
</evidence>
<gene>
    <name evidence="2" type="ORF">G3M58_44675</name>
</gene>
<dbReference type="GO" id="GO:0008610">
    <property type="term" value="P:lipid biosynthetic process"/>
    <property type="evidence" value="ECO:0007669"/>
    <property type="project" value="UniProtKB-ARBA"/>
</dbReference>